<gene>
    <name evidence="5" type="ORF">CYMTET_19427</name>
</gene>
<dbReference type="Proteomes" id="UP001190700">
    <property type="component" value="Unassembled WGS sequence"/>
</dbReference>
<keyword evidence="1" id="KW-0489">Methyltransferase</keyword>
<keyword evidence="2" id="KW-0808">Transferase</keyword>
<evidence type="ECO:0000313" key="5">
    <source>
        <dbReference type="EMBL" id="KAK3272269.1"/>
    </source>
</evidence>
<dbReference type="PANTHER" id="PTHR43042">
    <property type="entry name" value="SAM-DEPENDENT METHYLTRANSFERASE"/>
    <property type="match status" value="1"/>
</dbReference>
<dbReference type="GO" id="GO:0032259">
    <property type="term" value="P:methylation"/>
    <property type="evidence" value="ECO:0007669"/>
    <property type="project" value="UniProtKB-KW"/>
</dbReference>
<dbReference type="GO" id="GO:0008168">
    <property type="term" value="F:methyltransferase activity"/>
    <property type="evidence" value="ECO:0007669"/>
    <property type="project" value="UniProtKB-KW"/>
</dbReference>
<dbReference type="AlphaFoldDB" id="A0AAE0L583"/>
<dbReference type="SUPFAM" id="SSF53335">
    <property type="entry name" value="S-adenosyl-L-methionine-dependent methyltransferases"/>
    <property type="match status" value="1"/>
</dbReference>
<dbReference type="InterPro" id="IPR029063">
    <property type="entry name" value="SAM-dependent_MTases_sf"/>
</dbReference>
<reference evidence="5 6" key="1">
    <citation type="journal article" date="2015" name="Genome Biol. Evol.">
        <title>Comparative Genomics of a Bacterivorous Green Alga Reveals Evolutionary Causalities and Consequences of Phago-Mixotrophic Mode of Nutrition.</title>
        <authorList>
            <person name="Burns J.A."/>
            <person name="Paasch A."/>
            <person name="Narechania A."/>
            <person name="Kim E."/>
        </authorList>
    </citation>
    <scope>NUCLEOTIDE SEQUENCE [LARGE SCALE GENOMIC DNA]</scope>
    <source>
        <strain evidence="5 6">PLY_AMNH</strain>
    </source>
</reference>
<comment type="caution">
    <text evidence="5">The sequence shown here is derived from an EMBL/GenBank/DDBJ whole genome shotgun (WGS) entry which is preliminary data.</text>
</comment>
<evidence type="ECO:0000256" key="1">
    <source>
        <dbReference type="ARBA" id="ARBA00022603"/>
    </source>
</evidence>
<dbReference type="EMBL" id="LGRX02009067">
    <property type="protein sequence ID" value="KAK3272269.1"/>
    <property type="molecule type" value="Genomic_DNA"/>
</dbReference>
<sequence>MIEFLEAENTTAYRLFHGVCEGLPGTTVDRYGDVILIQTFREELLTQQELVDVSCLFPEETRILYNPRGGHARRQAKAGELNFGDFSDRSTETVFQEVGLNFEFSCLPFSDPSLFLDFRFARRWIQNNASDLSVLNTFAYTCGCGVAAAVGGARKVVNLDHGSRCLELGAKNAALNNVSMQNVQSDFYPAMRQYAGLGVKGLRAARRGVKYPSLNPETFDLIILDPPTLTKSKWGAVDIVNDYSALAKPALLSLSENGRLLATNHTSQVSMDEWVDVISRCAKKCGRPIKKVESISQQECSDNDFPSFDDRPPLKVAVFTV</sequence>
<dbReference type="Gene3D" id="3.30.750.80">
    <property type="entry name" value="RNA methyltransferase domain (HRMD) like"/>
    <property type="match status" value="1"/>
</dbReference>
<name>A0AAE0L583_9CHLO</name>
<dbReference type="Pfam" id="PF10672">
    <property type="entry name" value="Methyltrans_SAM"/>
    <property type="match status" value="1"/>
</dbReference>
<feature type="domain" description="S-adenosylmethionine-dependent methyltransferase" evidence="4">
    <location>
        <begin position="96"/>
        <end position="282"/>
    </location>
</feature>
<dbReference type="PANTHER" id="PTHR43042:SF3">
    <property type="entry name" value="RIBOSOMAL RNA LARGE SUBUNIT METHYLTRANSFERASE YWBD-RELATED"/>
    <property type="match status" value="1"/>
</dbReference>
<keyword evidence="6" id="KW-1185">Reference proteome</keyword>
<evidence type="ECO:0000313" key="6">
    <source>
        <dbReference type="Proteomes" id="UP001190700"/>
    </source>
</evidence>
<dbReference type="Gene3D" id="3.40.50.150">
    <property type="entry name" value="Vaccinia Virus protein VP39"/>
    <property type="match status" value="1"/>
</dbReference>
<dbReference type="InterPro" id="IPR019614">
    <property type="entry name" value="SAM-dep_methyl-trfase"/>
</dbReference>
<keyword evidence="3" id="KW-0949">S-adenosyl-L-methionine</keyword>
<evidence type="ECO:0000259" key="4">
    <source>
        <dbReference type="Pfam" id="PF10672"/>
    </source>
</evidence>
<protein>
    <recommendedName>
        <fullName evidence="4">S-adenosylmethionine-dependent methyltransferase domain-containing protein</fullName>
    </recommendedName>
</protein>
<evidence type="ECO:0000256" key="2">
    <source>
        <dbReference type="ARBA" id="ARBA00022679"/>
    </source>
</evidence>
<accession>A0AAE0L583</accession>
<evidence type="ECO:0000256" key="3">
    <source>
        <dbReference type="ARBA" id="ARBA00022691"/>
    </source>
</evidence>
<organism evidence="5 6">
    <name type="scientific">Cymbomonas tetramitiformis</name>
    <dbReference type="NCBI Taxonomy" id="36881"/>
    <lineage>
        <taxon>Eukaryota</taxon>
        <taxon>Viridiplantae</taxon>
        <taxon>Chlorophyta</taxon>
        <taxon>Pyramimonadophyceae</taxon>
        <taxon>Pyramimonadales</taxon>
        <taxon>Pyramimonadaceae</taxon>
        <taxon>Cymbomonas</taxon>
    </lineage>
</organism>
<proteinExistence type="predicted"/>